<feature type="domain" description="Impact N-terminal" evidence="4">
    <location>
        <begin position="27"/>
        <end position="144"/>
    </location>
</feature>
<dbReference type="GO" id="GO:0005737">
    <property type="term" value="C:cytoplasm"/>
    <property type="evidence" value="ECO:0007669"/>
    <property type="project" value="TreeGrafter"/>
</dbReference>
<dbReference type="Proteomes" id="UP000886523">
    <property type="component" value="Unassembled WGS sequence"/>
</dbReference>
<evidence type="ECO:0000259" key="4">
    <source>
        <dbReference type="Pfam" id="PF01205"/>
    </source>
</evidence>
<keyword evidence="6" id="KW-1185">Reference proteome</keyword>
<accession>A0A9P6B1Z6</accession>
<name>A0A9P6B1Z6_9AGAM</name>
<dbReference type="AlphaFoldDB" id="A0A9P6B1Z6"/>
<dbReference type="InterPro" id="IPR001498">
    <property type="entry name" value="Impact_N"/>
</dbReference>
<dbReference type="PANTHER" id="PTHR16301:SF25">
    <property type="entry name" value="PROTEIN IMPACT"/>
    <property type="match status" value="1"/>
</dbReference>
<evidence type="ECO:0000313" key="6">
    <source>
        <dbReference type="Proteomes" id="UP000886523"/>
    </source>
</evidence>
<dbReference type="OrthoDB" id="69641at2759"/>
<feature type="coiled-coil region" evidence="2">
    <location>
        <begin position="154"/>
        <end position="181"/>
    </location>
</feature>
<dbReference type="GO" id="GO:0006446">
    <property type="term" value="P:regulation of translational initiation"/>
    <property type="evidence" value="ECO:0007669"/>
    <property type="project" value="TreeGrafter"/>
</dbReference>
<feature type="compositionally biased region" description="Polar residues" evidence="3">
    <location>
        <begin position="11"/>
        <end position="22"/>
    </location>
</feature>
<comment type="similarity">
    <text evidence="1">Belongs to the IMPACT family.</text>
</comment>
<dbReference type="PANTHER" id="PTHR16301">
    <property type="entry name" value="IMPACT-RELATED"/>
    <property type="match status" value="1"/>
</dbReference>
<dbReference type="GO" id="GO:0140469">
    <property type="term" value="P:GCN2-mediated signaling"/>
    <property type="evidence" value="ECO:0007669"/>
    <property type="project" value="TreeGrafter"/>
</dbReference>
<organism evidence="5 6">
    <name type="scientific">Hydnum rufescens UP504</name>
    <dbReference type="NCBI Taxonomy" id="1448309"/>
    <lineage>
        <taxon>Eukaryota</taxon>
        <taxon>Fungi</taxon>
        <taxon>Dikarya</taxon>
        <taxon>Basidiomycota</taxon>
        <taxon>Agaricomycotina</taxon>
        <taxon>Agaricomycetes</taxon>
        <taxon>Cantharellales</taxon>
        <taxon>Hydnaceae</taxon>
        <taxon>Hydnum</taxon>
    </lineage>
</organism>
<evidence type="ECO:0000256" key="2">
    <source>
        <dbReference type="SAM" id="Coils"/>
    </source>
</evidence>
<evidence type="ECO:0000256" key="1">
    <source>
        <dbReference type="ARBA" id="ARBA00007665"/>
    </source>
</evidence>
<keyword evidence="2" id="KW-0175">Coiled coil</keyword>
<sequence>MATLNGYIRSSRAQPKSVSVSNSITDRNSTFKATIYRATSAAEARACVGHTRNVLHASNPASHEMSAWRCMVLKSGHDGLAGPEDFEVQSGAEDDKEQYGGGKILRTMVAEGVIDAVVVCSRWYGGTFLGPVRFTHIETCTREVCRTFKVIEQVEECIQELDKLDVTLADLRANLAAVTESTSGSTKPAVPKGKDYSSLLDPPDLPKAKRLVNARNSAINGIRALLLKHSTESSAIKVSFVMLLFEISLYQHLLHFV</sequence>
<dbReference type="InterPro" id="IPR023582">
    <property type="entry name" value="Impact"/>
</dbReference>
<dbReference type="Pfam" id="PF01205">
    <property type="entry name" value="Impact_N"/>
    <property type="match status" value="1"/>
</dbReference>
<comment type="caution">
    <text evidence="5">The sequence shown here is derived from an EMBL/GenBank/DDBJ whole genome shotgun (WGS) entry which is preliminary data.</text>
</comment>
<dbReference type="Gene3D" id="3.30.230.30">
    <property type="entry name" value="Impact, N-terminal domain"/>
    <property type="match status" value="1"/>
</dbReference>
<dbReference type="InterPro" id="IPR020568">
    <property type="entry name" value="Ribosomal_Su5_D2-typ_SF"/>
</dbReference>
<dbReference type="InterPro" id="IPR036956">
    <property type="entry name" value="Impact_N_sf"/>
</dbReference>
<reference evidence="5" key="1">
    <citation type="journal article" date="2020" name="Nat. Commun.">
        <title>Large-scale genome sequencing of mycorrhizal fungi provides insights into the early evolution of symbiotic traits.</title>
        <authorList>
            <person name="Miyauchi S."/>
            <person name="Kiss E."/>
            <person name="Kuo A."/>
            <person name="Drula E."/>
            <person name="Kohler A."/>
            <person name="Sanchez-Garcia M."/>
            <person name="Morin E."/>
            <person name="Andreopoulos B."/>
            <person name="Barry K.W."/>
            <person name="Bonito G."/>
            <person name="Buee M."/>
            <person name="Carver A."/>
            <person name="Chen C."/>
            <person name="Cichocki N."/>
            <person name="Clum A."/>
            <person name="Culley D."/>
            <person name="Crous P.W."/>
            <person name="Fauchery L."/>
            <person name="Girlanda M."/>
            <person name="Hayes R.D."/>
            <person name="Keri Z."/>
            <person name="LaButti K."/>
            <person name="Lipzen A."/>
            <person name="Lombard V."/>
            <person name="Magnuson J."/>
            <person name="Maillard F."/>
            <person name="Murat C."/>
            <person name="Nolan M."/>
            <person name="Ohm R.A."/>
            <person name="Pangilinan J."/>
            <person name="Pereira M.F."/>
            <person name="Perotto S."/>
            <person name="Peter M."/>
            <person name="Pfister S."/>
            <person name="Riley R."/>
            <person name="Sitrit Y."/>
            <person name="Stielow J.B."/>
            <person name="Szollosi G."/>
            <person name="Zifcakova L."/>
            <person name="Stursova M."/>
            <person name="Spatafora J.W."/>
            <person name="Tedersoo L."/>
            <person name="Vaario L.M."/>
            <person name="Yamada A."/>
            <person name="Yan M."/>
            <person name="Wang P."/>
            <person name="Xu J."/>
            <person name="Bruns T."/>
            <person name="Baldrian P."/>
            <person name="Vilgalys R."/>
            <person name="Dunand C."/>
            <person name="Henrissat B."/>
            <person name="Grigoriev I.V."/>
            <person name="Hibbett D."/>
            <person name="Nagy L.G."/>
            <person name="Martin F.M."/>
        </authorList>
    </citation>
    <scope>NUCLEOTIDE SEQUENCE</scope>
    <source>
        <strain evidence="5">UP504</strain>
    </source>
</reference>
<evidence type="ECO:0000313" key="5">
    <source>
        <dbReference type="EMBL" id="KAF9516050.1"/>
    </source>
</evidence>
<gene>
    <name evidence="5" type="ORF">BS47DRAFT_715579</name>
</gene>
<protein>
    <recommendedName>
        <fullName evidence="4">Impact N-terminal domain-containing protein</fullName>
    </recommendedName>
</protein>
<feature type="region of interest" description="Disordered" evidence="3">
    <location>
        <begin position="1"/>
        <end position="22"/>
    </location>
</feature>
<dbReference type="EMBL" id="MU128944">
    <property type="protein sequence ID" value="KAF9516050.1"/>
    <property type="molecule type" value="Genomic_DNA"/>
</dbReference>
<dbReference type="SUPFAM" id="SSF54211">
    <property type="entry name" value="Ribosomal protein S5 domain 2-like"/>
    <property type="match status" value="1"/>
</dbReference>
<evidence type="ECO:0000256" key="3">
    <source>
        <dbReference type="SAM" id="MobiDB-lite"/>
    </source>
</evidence>
<proteinExistence type="inferred from homology"/>